<dbReference type="GeneID" id="115878369"/>
<dbReference type="Proteomes" id="UP000504635">
    <property type="component" value="Unplaced"/>
</dbReference>
<dbReference type="RefSeq" id="XP_030750702.1">
    <property type="nucleotide sequence ID" value="XM_030894842.1"/>
</dbReference>
<name>A0A6J2XHF2_SITOR</name>
<protein>
    <submittedName>
        <fullName evidence="2">Uncharacterized protein LOC115878369</fullName>
    </submittedName>
</protein>
<accession>A0A6J2XHF2</accession>
<organism evidence="1 2">
    <name type="scientific">Sitophilus oryzae</name>
    <name type="common">Rice weevil</name>
    <name type="synonym">Curculio oryzae</name>
    <dbReference type="NCBI Taxonomy" id="7048"/>
    <lineage>
        <taxon>Eukaryota</taxon>
        <taxon>Metazoa</taxon>
        <taxon>Ecdysozoa</taxon>
        <taxon>Arthropoda</taxon>
        <taxon>Hexapoda</taxon>
        <taxon>Insecta</taxon>
        <taxon>Pterygota</taxon>
        <taxon>Neoptera</taxon>
        <taxon>Endopterygota</taxon>
        <taxon>Coleoptera</taxon>
        <taxon>Polyphaga</taxon>
        <taxon>Cucujiformia</taxon>
        <taxon>Curculionidae</taxon>
        <taxon>Dryophthorinae</taxon>
        <taxon>Sitophilus</taxon>
    </lineage>
</organism>
<sequence>MMDIVKSNCSSGLSDNCCNNHVFIPLDVCFTDLIEQSFGQFSVKPISYSDEDSRSAIDLQNCNVEEYTISLVESDNVIEESGIDIKRTKSNSNECEITDCFISRDHRRKKNNDTNKKIGKTRRGKSKIYQIPSFLYVTPAKDSIEDTPEFKKLLKPKASADASRLGQSLFRCQYSPCPFKTKKYEELDTHEWVQHKIGSESTFTTDCIEVEIECHRCSFKTKHRKVFKQH</sequence>
<reference evidence="2" key="1">
    <citation type="submission" date="2025-08" db="UniProtKB">
        <authorList>
            <consortium name="RefSeq"/>
        </authorList>
    </citation>
    <scope>IDENTIFICATION</scope>
    <source>
        <tissue evidence="2">Gonads</tissue>
    </source>
</reference>
<keyword evidence="1" id="KW-1185">Reference proteome</keyword>
<evidence type="ECO:0000313" key="1">
    <source>
        <dbReference type="Proteomes" id="UP000504635"/>
    </source>
</evidence>
<dbReference type="InParanoid" id="A0A6J2XHF2"/>
<dbReference type="KEGG" id="soy:115878369"/>
<dbReference type="AlphaFoldDB" id="A0A6J2XHF2"/>
<gene>
    <name evidence="2" type="primary">LOC115878369</name>
</gene>
<evidence type="ECO:0000313" key="2">
    <source>
        <dbReference type="RefSeq" id="XP_030750702.1"/>
    </source>
</evidence>
<proteinExistence type="predicted"/>